<evidence type="ECO:0000313" key="2">
    <source>
        <dbReference type="Proteomes" id="UP000267029"/>
    </source>
</evidence>
<sequence length="280" mass="30544">MALDSLPLHVAFRSVLADSQCSRYTEMCPKNNQHQIDWSGCIWKMTPPRYFCPPHPKCSADLQVSINGGASSHVPVQFGRREDANKTLTFNLRNNGPSKSEGVRIELSSLGWPKSASQPGLRVQINRIQLRVASTGALVASNEHSLDRWSVSISSNGAAALIIARQGTVIYPDQELLIVADIFVAGLTTLRHEDQEDDVEAGGRIPSPRLQANVSAVVADPSQETNLASVTFDVVYKPLLRINPGIAPSALVDDRKDPPNIGGELELPLSRESFGLYRKL</sequence>
<dbReference type="Proteomes" id="UP000267029">
    <property type="component" value="Unassembled WGS sequence"/>
</dbReference>
<name>A0A0R3UCZ8_MESCO</name>
<gene>
    <name evidence="1" type="ORF">MCOS_LOCUS4797</name>
</gene>
<accession>A0A0R3UCZ8</accession>
<evidence type="ECO:0000313" key="1">
    <source>
        <dbReference type="EMBL" id="VDD78794.1"/>
    </source>
</evidence>
<evidence type="ECO:0000313" key="3">
    <source>
        <dbReference type="WBParaSite" id="MCU_013878-RA"/>
    </source>
</evidence>
<reference evidence="1 2" key="1">
    <citation type="submission" date="2018-10" db="EMBL/GenBank/DDBJ databases">
        <authorList>
            <consortium name="Pathogen Informatics"/>
        </authorList>
    </citation>
    <scope>NUCLEOTIDE SEQUENCE [LARGE SCALE GENOMIC DNA]</scope>
</reference>
<organism evidence="1 2">
    <name type="scientific">Mesocestoides corti</name>
    <name type="common">Flatworm</name>
    <dbReference type="NCBI Taxonomy" id="53468"/>
    <lineage>
        <taxon>Eukaryota</taxon>
        <taxon>Metazoa</taxon>
        <taxon>Spiralia</taxon>
        <taxon>Lophotrochozoa</taxon>
        <taxon>Platyhelminthes</taxon>
        <taxon>Cestoda</taxon>
        <taxon>Eucestoda</taxon>
        <taxon>Cyclophyllidea</taxon>
        <taxon>Mesocestoididae</taxon>
        <taxon>Mesocestoides</taxon>
    </lineage>
</organism>
<dbReference type="OrthoDB" id="5317514at2759"/>
<dbReference type="STRING" id="53468.A0A0R3UCZ8"/>
<protein>
    <submittedName>
        <fullName evidence="3">Beta-mannosidase</fullName>
    </submittedName>
</protein>
<dbReference type="EMBL" id="UXSR01002329">
    <property type="protein sequence ID" value="VDD78794.1"/>
    <property type="molecule type" value="Genomic_DNA"/>
</dbReference>
<keyword evidence="2" id="KW-1185">Reference proteome</keyword>
<proteinExistence type="predicted"/>
<dbReference type="AlphaFoldDB" id="A0A0R3UCZ8"/>
<dbReference type="WBParaSite" id="MCU_013878-RA">
    <property type="protein sequence ID" value="MCU_013878-RA"/>
    <property type="gene ID" value="MCU_013878"/>
</dbReference>
<reference evidence="3" key="2">
    <citation type="submission" date="2019-11" db="UniProtKB">
        <authorList>
            <consortium name="WormBaseParasite"/>
        </authorList>
    </citation>
    <scope>IDENTIFICATION</scope>
</reference>